<evidence type="ECO:0000313" key="2">
    <source>
        <dbReference type="EMBL" id="GBP11350.1"/>
    </source>
</evidence>
<name>A0A4C1TCP2_EUMVA</name>
<feature type="region of interest" description="Disordered" evidence="1">
    <location>
        <begin position="172"/>
        <end position="205"/>
    </location>
</feature>
<dbReference type="OrthoDB" id="425681at2759"/>
<feature type="compositionally biased region" description="Low complexity" evidence="1">
    <location>
        <begin position="315"/>
        <end position="328"/>
    </location>
</feature>
<proteinExistence type="predicted"/>
<accession>A0A4C1TCP2</accession>
<protein>
    <submittedName>
        <fullName evidence="2">Uncharacterized protein</fullName>
    </submittedName>
</protein>
<dbReference type="EMBL" id="BGZK01000046">
    <property type="protein sequence ID" value="GBP11350.1"/>
    <property type="molecule type" value="Genomic_DNA"/>
</dbReference>
<keyword evidence="3" id="KW-1185">Reference proteome</keyword>
<dbReference type="AlphaFoldDB" id="A0A4C1TCP2"/>
<sequence>MILGHEILSSRIGVGANDTYNCVSACGVAQEGRCRNGDARERGGLKGDVVTGVERGMLRWFGHLEGMNENRLIKQVYRANVCDGEVGEGRPRKFYADRYGGILKKGQNFKHLKPTNLHEKMDGCQRGERDMQRSYHVGIYSLCLPPSGGISLKRLQPETVTDFNKIARRTQNLHRCGSRPFRRPRRGGRGRDPGPGAGSDSIVVEPTDGVSARVTLDRAHGRFRRGKLKNKIKPGISSDLANRDSALVHPTGPSLRLIVLRALSGTLKAGQRRWLRAEGVALGLRRAGFDSGHWRIQRRTFSLRSNQKPHAPRLDATTTSDTSTFASARPPSVEG</sequence>
<reference evidence="2 3" key="1">
    <citation type="journal article" date="2019" name="Commun. Biol.">
        <title>The bagworm genome reveals a unique fibroin gene that provides high tensile strength.</title>
        <authorList>
            <person name="Kono N."/>
            <person name="Nakamura H."/>
            <person name="Ohtoshi R."/>
            <person name="Tomita M."/>
            <person name="Numata K."/>
            <person name="Arakawa K."/>
        </authorList>
    </citation>
    <scope>NUCLEOTIDE SEQUENCE [LARGE SCALE GENOMIC DNA]</scope>
</reference>
<feature type="compositionally biased region" description="Basic residues" evidence="1">
    <location>
        <begin position="172"/>
        <end position="188"/>
    </location>
</feature>
<gene>
    <name evidence="2" type="ORF">EVAR_92875_1</name>
</gene>
<feature type="region of interest" description="Disordered" evidence="1">
    <location>
        <begin position="302"/>
        <end position="335"/>
    </location>
</feature>
<comment type="caution">
    <text evidence="2">The sequence shown here is derived from an EMBL/GenBank/DDBJ whole genome shotgun (WGS) entry which is preliminary data.</text>
</comment>
<evidence type="ECO:0000313" key="3">
    <source>
        <dbReference type="Proteomes" id="UP000299102"/>
    </source>
</evidence>
<dbReference type="Proteomes" id="UP000299102">
    <property type="component" value="Unassembled WGS sequence"/>
</dbReference>
<organism evidence="2 3">
    <name type="scientific">Eumeta variegata</name>
    <name type="common">Bagworm moth</name>
    <name type="synonym">Eumeta japonica</name>
    <dbReference type="NCBI Taxonomy" id="151549"/>
    <lineage>
        <taxon>Eukaryota</taxon>
        <taxon>Metazoa</taxon>
        <taxon>Ecdysozoa</taxon>
        <taxon>Arthropoda</taxon>
        <taxon>Hexapoda</taxon>
        <taxon>Insecta</taxon>
        <taxon>Pterygota</taxon>
        <taxon>Neoptera</taxon>
        <taxon>Endopterygota</taxon>
        <taxon>Lepidoptera</taxon>
        <taxon>Glossata</taxon>
        <taxon>Ditrysia</taxon>
        <taxon>Tineoidea</taxon>
        <taxon>Psychidae</taxon>
        <taxon>Oiketicinae</taxon>
        <taxon>Eumeta</taxon>
    </lineage>
</organism>
<evidence type="ECO:0000256" key="1">
    <source>
        <dbReference type="SAM" id="MobiDB-lite"/>
    </source>
</evidence>